<dbReference type="Pfam" id="PF12697">
    <property type="entry name" value="Abhydrolase_6"/>
    <property type="match status" value="1"/>
</dbReference>
<evidence type="ECO:0000259" key="2">
    <source>
        <dbReference type="Pfam" id="PF12697"/>
    </source>
</evidence>
<organism evidence="3 4">
    <name type="scientific">Nocardioides malaquae</name>
    <dbReference type="NCBI Taxonomy" id="2773426"/>
    <lineage>
        <taxon>Bacteria</taxon>
        <taxon>Bacillati</taxon>
        <taxon>Actinomycetota</taxon>
        <taxon>Actinomycetes</taxon>
        <taxon>Propionibacteriales</taxon>
        <taxon>Nocardioidaceae</taxon>
        <taxon>Nocardioides</taxon>
    </lineage>
</organism>
<feature type="domain" description="AB hydrolase-1" evidence="2">
    <location>
        <begin position="87"/>
        <end position="199"/>
    </location>
</feature>
<dbReference type="InterPro" id="IPR029058">
    <property type="entry name" value="AB_hydrolase_fold"/>
</dbReference>
<sequence length="262" mass="27095">MRRRTTRRLFLGELLAVLVVVALLVAWLGPRVSDRLRGDRETAADAPLGEQCHNVPDGATRVTLTGADARAVGGASVGDPGAATAVVLRHGASQTLCDWLGWAEELSAATGVRVLLFDRRGQGSTPGDDDLAAEPDDLAAAVALARTDGAQDVVLVASSMGNQSAWAAVDRVGDVCAVVSISPVVPVSAAEDAIRLPRAVWVTHEEQDDTIAATAQGLLAAAREAGATTHDLAVDTDDHSLALVENHDEVADFVTEAVASCA</sequence>
<dbReference type="EMBL" id="JADCSA010000002">
    <property type="protein sequence ID" value="MBE7323425.1"/>
    <property type="molecule type" value="Genomic_DNA"/>
</dbReference>
<keyword evidence="1" id="KW-1133">Transmembrane helix</keyword>
<dbReference type="RefSeq" id="WP_193636770.1">
    <property type="nucleotide sequence ID" value="NZ_JADCSA010000002.1"/>
</dbReference>
<proteinExistence type="predicted"/>
<keyword evidence="1" id="KW-0812">Transmembrane</keyword>
<comment type="caution">
    <text evidence="3">The sequence shown here is derived from an EMBL/GenBank/DDBJ whole genome shotgun (WGS) entry which is preliminary data.</text>
</comment>
<gene>
    <name evidence="3" type="ORF">IEQ44_02005</name>
</gene>
<evidence type="ECO:0000313" key="3">
    <source>
        <dbReference type="EMBL" id="MBE7323425.1"/>
    </source>
</evidence>
<name>A0ABR9RPC2_9ACTN</name>
<evidence type="ECO:0000313" key="4">
    <source>
        <dbReference type="Proteomes" id="UP000756387"/>
    </source>
</evidence>
<protein>
    <submittedName>
        <fullName evidence="3">Alpha/beta fold hydrolase</fullName>
    </submittedName>
</protein>
<evidence type="ECO:0000256" key="1">
    <source>
        <dbReference type="SAM" id="Phobius"/>
    </source>
</evidence>
<dbReference type="GO" id="GO:0016787">
    <property type="term" value="F:hydrolase activity"/>
    <property type="evidence" value="ECO:0007669"/>
    <property type="project" value="UniProtKB-KW"/>
</dbReference>
<keyword evidence="1" id="KW-0472">Membrane</keyword>
<feature type="transmembrane region" description="Helical" evidence="1">
    <location>
        <begin position="9"/>
        <end position="29"/>
    </location>
</feature>
<dbReference type="SUPFAM" id="SSF53474">
    <property type="entry name" value="alpha/beta-Hydrolases"/>
    <property type="match status" value="1"/>
</dbReference>
<dbReference type="Gene3D" id="3.40.50.1820">
    <property type="entry name" value="alpha/beta hydrolase"/>
    <property type="match status" value="1"/>
</dbReference>
<dbReference type="InterPro" id="IPR000073">
    <property type="entry name" value="AB_hydrolase_1"/>
</dbReference>
<dbReference type="Proteomes" id="UP000756387">
    <property type="component" value="Unassembled WGS sequence"/>
</dbReference>
<accession>A0ABR9RPC2</accession>
<keyword evidence="4" id="KW-1185">Reference proteome</keyword>
<keyword evidence="3" id="KW-0378">Hydrolase</keyword>
<reference evidence="3 4" key="1">
    <citation type="submission" date="2020-10" db="EMBL/GenBank/DDBJ databases">
        <title>Nocardioides sp. isolated from sludge.</title>
        <authorList>
            <person name="Zhang X."/>
        </authorList>
    </citation>
    <scope>NUCLEOTIDE SEQUENCE [LARGE SCALE GENOMIC DNA]</scope>
    <source>
        <strain evidence="3 4">Y6</strain>
    </source>
</reference>